<keyword evidence="3" id="KW-0813">Transport</keyword>
<feature type="region of interest" description="Disordered" evidence="14">
    <location>
        <begin position="84"/>
        <end position="112"/>
    </location>
</feature>
<keyword evidence="6" id="KW-0677">Repeat</keyword>
<dbReference type="PhylomeDB" id="B4N9N6"/>
<dbReference type="HOGENOM" id="CLU_027103_3_0_1"/>
<keyword evidence="8" id="KW-0106">Calcium</keyword>
<evidence type="ECO:0000313" key="17">
    <source>
        <dbReference type="Proteomes" id="UP000007798"/>
    </source>
</evidence>
<keyword evidence="12" id="KW-0472">Membrane</keyword>
<dbReference type="FunCoup" id="B4N9N6">
    <property type="interactions" value="1"/>
</dbReference>
<dbReference type="InterPro" id="IPR018247">
    <property type="entry name" value="EF_Hand_1_Ca_BS"/>
</dbReference>
<dbReference type="GO" id="GO:0005758">
    <property type="term" value="C:mitochondrial intermembrane space"/>
    <property type="evidence" value="ECO:0007669"/>
    <property type="project" value="UniProtKB-SubCell"/>
</dbReference>
<dbReference type="Pfam" id="PF13833">
    <property type="entry name" value="EF-hand_8"/>
    <property type="match status" value="1"/>
</dbReference>
<organism evidence="16 17">
    <name type="scientific">Drosophila willistoni</name>
    <name type="common">Fruit fly</name>
    <dbReference type="NCBI Taxonomy" id="7260"/>
    <lineage>
        <taxon>Eukaryota</taxon>
        <taxon>Metazoa</taxon>
        <taxon>Ecdysozoa</taxon>
        <taxon>Arthropoda</taxon>
        <taxon>Hexapoda</taxon>
        <taxon>Insecta</taxon>
        <taxon>Pterygota</taxon>
        <taxon>Neoptera</taxon>
        <taxon>Endopterygota</taxon>
        <taxon>Diptera</taxon>
        <taxon>Brachycera</taxon>
        <taxon>Muscomorpha</taxon>
        <taxon>Ephydroidea</taxon>
        <taxon>Drosophilidae</taxon>
        <taxon>Drosophila</taxon>
        <taxon>Sophophora</taxon>
    </lineage>
</organism>
<dbReference type="OMA" id="TDHIIDI"/>
<keyword evidence="5" id="KW-0479">Metal-binding</keyword>
<feature type="domain" description="EF-hand" evidence="15">
    <location>
        <begin position="415"/>
        <end position="450"/>
    </location>
</feature>
<evidence type="ECO:0000256" key="7">
    <source>
        <dbReference type="ARBA" id="ARBA00022792"/>
    </source>
</evidence>
<protein>
    <recommendedName>
        <fullName evidence="15">EF-hand domain-containing protein</fullName>
    </recommendedName>
</protein>
<keyword evidence="4" id="KW-0109">Calcium transport</keyword>
<evidence type="ECO:0000256" key="2">
    <source>
        <dbReference type="ARBA" id="ARBA00004569"/>
    </source>
</evidence>
<dbReference type="PROSITE" id="PS50222">
    <property type="entry name" value="EF_HAND_2"/>
    <property type="match status" value="2"/>
</dbReference>
<feature type="domain" description="EF-hand" evidence="15">
    <location>
        <begin position="224"/>
        <end position="259"/>
    </location>
</feature>
<dbReference type="PROSITE" id="PS00018">
    <property type="entry name" value="EF_HAND_1"/>
    <property type="match status" value="2"/>
</dbReference>
<evidence type="ECO:0000256" key="3">
    <source>
        <dbReference type="ARBA" id="ARBA00022448"/>
    </source>
</evidence>
<dbReference type="STRING" id="7260.B4N9N6"/>
<dbReference type="InParanoid" id="B4N9N6"/>
<dbReference type="GO" id="GO:0051560">
    <property type="term" value="P:mitochondrial calcium ion homeostasis"/>
    <property type="evidence" value="ECO:0007669"/>
    <property type="project" value="TreeGrafter"/>
</dbReference>
<dbReference type="OrthoDB" id="10056860at2759"/>
<evidence type="ECO:0000256" key="13">
    <source>
        <dbReference type="ARBA" id="ARBA00038333"/>
    </source>
</evidence>
<keyword evidence="11" id="KW-0496">Mitochondrion</keyword>
<gene>
    <name evidence="16" type="primary">Dwil\GK11615</name>
    <name evidence="16" type="ORF">Dwil_GK11615</name>
</gene>
<evidence type="ECO:0000313" key="16">
    <source>
        <dbReference type="EMBL" id="EDW80601.1"/>
    </source>
</evidence>
<name>B4N9N6_DROWI</name>
<dbReference type="Pfam" id="PF13405">
    <property type="entry name" value="EF-hand_6"/>
    <property type="match status" value="1"/>
</dbReference>
<evidence type="ECO:0000256" key="14">
    <source>
        <dbReference type="SAM" id="MobiDB-lite"/>
    </source>
</evidence>
<keyword evidence="9" id="KW-0809">Transit peptide</keyword>
<sequence length="480" mass="56764">MTRSWQTLFNYARHMHALLRQEREQRERCPQQIGHSRFSLLPTIHAYCTEEKVQQVKECSDRKKFKRSLMLVKWFYPLVKASDESDETDGINNEGRAKAEKKAKEKSRESIHRNSFRQMTIRSYENRLRRYSHPDKIFRYFATIKMKNEQGRWEIYMTPLDFLRSLMPGFLQPENLGLDRYRKIDSSKTLTYPGLSEDSFFCKFQSNGLLTYSDYVFLMCLIKMPERYIEMAFRLFDHDGDGNLSMDELNKMFEKVGFSDTHLRNAKVYRYFFGNNFNQKLSLNKFLQFQRHINRDILMMEFNLLMKNPPQMKNEGKLRTKQEKNMKITELAFAKVLLAYAGYPNKKRLLTLQRIKEKYSTSTTGISLNDFMAFFTFVRDISAIDAALTFHYLAGADISRETLKHISKVVVGVHLSDHLIDIIYTVFDSDENGILSRRELVHVFRDRKTRGRWVNHNSVKFTAILGAVCKCAQDTIRSYM</sequence>
<reference evidence="16 17" key="1">
    <citation type="journal article" date="2007" name="Nature">
        <title>Evolution of genes and genomes on the Drosophila phylogeny.</title>
        <authorList>
            <consortium name="Drosophila 12 Genomes Consortium"/>
            <person name="Clark A.G."/>
            <person name="Eisen M.B."/>
            <person name="Smith D.R."/>
            <person name="Bergman C.M."/>
            <person name="Oliver B."/>
            <person name="Markow T.A."/>
            <person name="Kaufman T.C."/>
            <person name="Kellis M."/>
            <person name="Gelbart W."/>
            <person name="Iyer V.N."/>
            <person name="Pollard D.A."/>
            <person name="Sackton T.B."/>
            <person name="Larracuente A.M."/>
            <person name="Singh N.D."/>
            <person name="Abad J.P."/>
            <person name="Abt D.N."/>
            <person name="Adryan B."/>
            <person name="Aguade M."/>
            <person name="Akashi H."/>
            <person name="Anderson W.W."/>
            <person name="Aquadro C.F."/>
            <person name="Ardell D.H."/>
            <person name="Arguello R."/>
            <person name="Artieri C.G."/>
            <person name="Barbash D.A."/>
            <person name="Barker D."/>
            <person name="Barsanti P."/>
            <person name="Batterham P."/>
            <person name="Batzoglou S."/>
            <person name="Begun D."/>
            <person name="Bhutkar A."/>
            <person name="Blanco E."/>
            <person name="Bosak S.A."/>
            <person name="Bradley R.K."/>
            <person name="Brand A.D."/>
            <person name="Brent M.R."/>
            <person name="Brooks A.N."/>
            <person name="Brown R.H."/>
            <person name="Butlin R.K."/>
            <person name="Caggese C."/>
            <person name="Calvi B.R."/>
            <person name="Bernardo de Carvalho A."/>
            <person name="Caspi A."/>
            <person name="Castrezana S."/>
            <person name="Celniker S.E."/>
            <person name="Chang J.L."/>
            <person name="Chapple C."/>
            <person name="Chatterji S."/>
            <person name="Chinwalla A."/>
            <person name="Civetta A."/>
            <person name="Clifton S.W."/>
            <person name="Comeron J.M."/>
            <person name="Costello J.C."/>
            <person name="Coyne J.A."/>
            <person name="Daub J."/>
            <person name="David R.G."/>
            <person name="Delcher A.L."/>
            <person name="Delehaunty K."/>
            <person name="Do C.B."/>
            <person name="Ebling H."/>
            <person name="Edwards K."/>
            <person name="Eickbush T."/>
            <person name="Evans J.D."/>
            <person name="Filipski A."/>
            <person name="Findeiss S."/>
            <person name="Freyhult E."/>
            <person name="Fulton L."/>
            <person name="Fulton R."/>
            <person name="Garcia A.C."/>
            <person name="Gardiner A."/>
            <person name="Garfield D.A."/>
            <person name="Garvin B.E."/>
            <person name="Gibson G."/>
            <person name="Gilbert D."/>
            <person name="Gnerre S."/>
            <person name="Godfrey J."/>
            <person name="Good R."/>
            <person name="Gotea V."/>
            <person name="Gravely B."/>
            <person name="Greenberg A.J."/>
            <person name="Griffiths-Jones S."/>
            <person name="Gross S."/>
            <person name="Guigo R."/>
            <person name="Gustafson E.A."/>
            <person name="Haerty W."/>
            <person name="Hahn M.W."/>
            <person name="Halligan D.L."/>
            <person name="Halpern A.L."/>
            <person name="Halter G.M."/>
            <person name="Han M.V."/>
            <person name="Heger A."/>
            <person name="Hillier L."/>
            <person name="Hinrichs A.S."/>
            <person name="Holmes I."/>
            <person name="Hoskins R.A."/>
            <person name="Hubisz M.J."/>
            <person name="Hultmark D."/>
            <person name="Huntley M.A."/>
            <person name="Jaffe D.B."/>
            <person name="Jagadeeshan S."/>
            <person name="Jeck W.R."/>
            <person name="Johnson J."/>
            <person name="Jones C.D."/>
            <person name="Jordan W.C."/>
            <person name="Karpen G.H."/>
            <person name="Kataoka E."/>
            <person name="Keightley P.D."/>
            <person name="Kheradpour P."/>
            <person name="Kirkness E.F."/>
            <person name="Koerich L.B."/>
            <person name="Kristiansen K."/>
            <person name="Kudrna D."/>
            <person name="Kulathinal R.J."/>
            <person name="Kumar S."/>
            <person name="Kwok R."/>
            <person name="Lander E."/>
            <person name="Langley C.H."/>
            <person name="Lapoint R."/>
            <person name="Lazzaro B.P."/>
            <person name="Lee S.J."/>
            <person name="Levesque L."/>
            <person name="Li R."/>
            <person name="Lin C.F."/>
            <person name="Lin M.F."/>
            <person name="Lindblad-Toh K."/>
            <person name="Llopart A."/>
            <person name="Long M."/>
            <person name="Low L."/>
            <person name="Lozovsky E."/>
            <person name="Lu J."/>
            <person name="Luo M."/>
            <person name="Machado C.A."/>
            <person name="Makalowski W."/>
            <person name="Marzo M."/>
            <person name="Matsuda M."/>
            <person name="Matzkin L."/>
            <person name="McAllister B."/>
            <person name="McBride C.S."/>
            <person name="McKernan B."/>
            <person name="McKernan K."/>
            <person name="Mendez-Lago M."/>
            <person name="Minx P."/>
            <person name="Mollenhauer M.U."/>
            <person name="Montooth K."/>
            <person name="Mount S.M."/>
            <person name="Mu X."/>
            <person name="Myers E."/>
            <person name="Negre B."/>
            <person name="Newfeld S."/>
            <person name="Nielsen R."/>
            <person name="Noor M.A."/>
            <person name="O'Grady P."/>
            <person name="Pachter L."/>
            <person name="Papaceit M."/>
            <person name="Parisi M.J."/>
            <person name="Parisi M."/>
            <person name="Parts L."/>
            <person name="Pedersen J.S."/>
            <person name="Pesole G."/>
            <person name="Phillippy A.M."/>
            <person name="Ponting C.P."/>
            <person name="Pop M."/>
            <person name="Porcelli D."/>
            <person name="Powell J.R."/>
            <person name="Prohaska S."/>
            <person name="Pruitt K."/>
            <person name="Puig M."/>
            <person name="Quesneville H."/>
            <person name="Ram K.R."/>
            <person name="Rand D."/>
            <person name="Rasmussen M.D."/>
            <person name="Reed L.K."/>
            <person name="Reenan R."/>
            <person name="Reily A."/>
            <person name="Remington K.A."/>
            <person name="Rieger T.T."/>
            <person name="Ritchie M.G."/>
            <person name="Robin C."/>
            <person name="Rogers Y.H."/>
            <person name="Rohde C."/>
            <person name="Rozas J."/>
            <person name="Rubenfield M.J."/>
            <person name="Ruiz A."/>
            <person name="Russo S."/>
            <person name="Salzberg S.L."/>
            <person name="Sanchez-Gracia A."/>
            <person name="Saranga D.J."/>
            <person name="Sato H."/>
            <person name="Schaeffer S.W."/>
            <person name="Schatz M.C."/>
            <person name="Schlenke T."/>
            <person name="Schwartz R."/>
            <person name="Segarra C."/>
            <person name="Singh R.S."/>
            <person name="Sirot L."/>
            <person name="Sirota M."/>
            <person name="Sisneros N.B."/>
            <person name="Smith C.D."/>
            <person name="Smith T.F."/>
            <person name="Spieth J."/>
            <person name="Stage D.E."/>
            <person name="Stark A."/>
            <person name="Stephan W."/>
            <person name="Strausberg R.L."/>
            <person name="Strempel S."/>
            <person name="Sturgill D."/>
            <person name="Sutton G."/>
            <person name="Sutton G.G."/>
            <person name="Tao W."/>
            <person name="Teichmann S."/>
            <person name="Tobari Y.N."/>
            <person name="Tomimura Y."/>
            <person name="Tsolas J.M."/>
            <person name="Valente V.L."/>
            <person name="Venter E."/>
            <person name="Venter J.C."/>
            <person name="Vicario S."/>
            <person name="Vieira F.G."/>
            <person name="Vilella A.J."/>
            <person name="Villasante A."/>
            <person name="Walenz B."/>
            <person name="Wang J."/>
            <person name="Wasserman M."/>
            <person name="Watts T."/>
            <person name="Wilson D."/>
            <person name="Wilson R.K."/>
            <person name="Wing R.A."/>
            <person name="Wolfner M.F."/>
            <person name="Wong A."/>
            <person name="Wong G.K."/>
            <person name="Wu C.I."/>
            <person name="Wu G."/>
            <person name="Yamamoto D."/>
            <person name="Yang H.P."/>
            <person name="Yang S.P."/>
            <person name="Yorke J.A."/>
            <person name="Yoshida K."/>
            <person name="Zdobnov E."/>
            <person name="Zhang P."/>
            <person name="Zhang Y."/>
            <person name="Zimin A.V."/>
            <person name="Baldwin J."/>
            <person name="Abdouelleil A."/>
            <person name="Abdulkadir J."/>
            <person name="Abebe A."/>
            <person name="Abera B."/>
            <person name="Abreu J."/>
            <person name="Acer S.C."/>
            <person name="Aftuck L."/>
            <person name="Alexander A."/>
            <person name="An P."/>
            <person name="Anderson E."/>
            <person name="Anderson S."/>
            <person name="Arachi H."/>
            <person name="Azer M."/>
            <person name="Bachantsang P."/>
            <person name="Barry A."/>
            <person name="Bayul T."/>
            <person name="Berlin A."/>
            <person name="Bessette D."/>
            <person name="Bloom T."/>
            <person name="Blye J."/>
            <person name="Boguslavskiy L."/>
            <person name="Bonnet C."/>
            <person name="Boukhgalter B."/>
            <person name="Bourzgui I."/>
            <person name="Brown A."/>
            <person name="Cahill P."/>
            <person name="Channer S."/>
            <person name="Cheshatsang Y."/>
            <person name="Chuda L."/>
            <person name="Citroen M."/>
            <person name="Collymore A."/>
            <person name="Cooke P."/>
            <person name="Costello M."/>
            <person name="D'Aco K."/>
            <person name="Daza R."/>
            <person name="De Haan G."/>
            <person name="DeGray S."/>
            <person name="DeMaso C."/>
            <person name="Dhargay N."/>
            <person name="Dooley K."/>
            <person name="Dooley E."/>
            <person name="Doricent M."/>
            <person name="Dorje P."/>
            <person name="Dorjee K."/>
            <person name="Dupes A."/>
            <person name="Elong R."/>
            <person name="Falk J."/>
            <person name="Farina A."/>
            <person name="Faro S."/>
            <person name="Ferguson D."/>
            <person name="Fisher S."/>
            <person name="Foley C.D."/>
            <person name="Franke A."/>
            <person name="Friedrich D."/>
            <person name="Gadbois L."/>
            <person name="Gearin G."/>
            <person name="Gearin C.R."/>
            <person name="Giannoukos G."/>
            <person name="Goode T."/>
            <person name="Graham J."/>
            <person name="Grandbois E."/>
            <person name="Grewal S."/>
            <person name="Gyaltsen K."/>
            <person name="Hafez N."/>
            <person name="Hagos B."/>
            <person name="Hall J."/>
            <person name="Henson C."/>
            <person name="Hollinger A."/>
            <person name="Honan T."/>
            <person name="Huard M.D."/>
            <person name="Hughes L."/>
            <person name="Hurhula B."/>
            <person name="Husby M.E."/>
            <person name="Kamat A."/>
            <person name="Kanga B."/>
            <person name="Kashin S."/>
            <person name="Khazanovich D."/>
            <person name="Kisner P."/>
            <person name="Lance K."/>
            <person name="Lara M."/>
            <person name="Lee W."/>
            <person name="Lennon N."/>
            <person name="Letendre F."/>
            <person name="LeVine R."/>
            <person name="Lipovsky A."/>
            <person name="Liu X."/>
            <person name="Liu J."/>
            <person name="Liu S."/>
            <person name="Lokyitsang T."/>
            <person name="Lokyitsang Y."/>
            <person name="Lubonja R."/>
            <person name="Lui A."/>
            <person name="MacDonald P."/>
            <person name="Magnisalis V."/>
            <person name="Maru K."/>
            <person name="Matthews C."/>
            <person name="McCusker W."/>
            <person name="McDonough S."/>
            <person name="Mehta T."/>
            <person name="Meldrim J."/>
            <person name="Meneus L."/>
            <person name="Mihai O."/>
            <person name="Mihalev A."/>
            <person name="Mihova T."/>
            <person name="Mittelman R."/>
            <person name="Mlenga V."/>
            <person name="Montmayeur A."/>
            <person name="Mulrain L."/>
            <person name="Navidi A."/>
            <person name="Naylor J."/>
            <person name="Negash T."/>
            <person name="Nguyen T."/>
            <person name="Nguyen N."/>
            <person name="Nicol R."/>
            <person name="Norbu C."/>
            <person name="Norbu N."/>
            <person name="Novod N."/>
            <person name="O'Neill B."/>
            <person name="Osman S."/>
            <person name="Markiewicz E."/>
            <person name="Oyono O.L."/>
            <person name="Patti C."/>
            <person name="Phunkhang P."/>
            <person name="Pierre F."/>
            <person name="Priest M."/>
            <person name="Raghuraman S."/>
            <person name="Rege F."/>
            <person name="Reyes R."/>
            <person name="Rise C."/>
            <person name="Rogov P."/>
            <person name="Ross K."/>
            <person name="Ryan E."/>
            <person name="Settipalli S."/>
            <person name="Shea T."/>
            <person name="Sherpa N."/>
            <person name="Shi L."/>
            <person name="Shih D."/>
            <person name="Sparrow T."/>
            <person name="Spaulding J."/>
            <person name="Stalker J."/>
            <person name="Stange-Thomann N."/>
            <person name="Stavropoulos S."/>
            <person name="Stone C."/>
            <person name="Strader C."/>
            <person name="Tesfaye S."/>
            <person name="Thomson T."/>
            <person name="Thoulutsang Y."/>
            <person name="Thoulutsang D."/>
            <person name="Topham K."/>
            <person name="Topping I."/>
            <person name="Tsamla T."/>
            <person name="Vassiliev H."/>
            <person name="Vo A."/>
            <person name="Wangchuk T."/>
            <person name="Wangdi T."/>
            <person name="Weiand M."/>
            <person name="Wilkinson J."/>
            <person name="Wilson A."/>
            <person name="Yadav S."/>
            <person name="Young G."/>
            <person name="Yu Q."/>
            <person name="Zembek L."/>
            <person name="Zhong D."/>
            <person name="Zimmer A."/>
            <person name="Zwirko Z."/>
            <person name="Jaffe D.B."/>
            <person name="Alvarez P."/>
            <person name="Brockman W."/>
            <person name="Butler J."/>
            <person name="Chin C."/>
            <person name="Gnerre S."/>
            <person name="Grabherr M."/>
            <person name="Kleber M."/>
            <person name="Mauceli E."/>
            <person name="MacCallum I."/>
        </authorList>
    </citation>
    <scope>NUCLEOTIDE SEQUENCE [LARGE SCALE GENOMIC DNA]</scope>
    <source>
        <strain evidence="17">Tucson 14030-0811.24</strain>
    </source>
</reference>
<dbReference type="EMBL" id="CH964232">
    <property type="protein sequence ID" value="EDW80601.1"/>
    <property type="molecule type" value="Genomic_DNA"/>
</dbReference>
<dbReference type="AlphaFoldDB" id="B4N9N6"/>
<feature type="compositionally biased region" description="Basic and acidic residues" evidence="14">
    <location>
        <begin position="95"/>
        <end position="112"/>
    </location>
</feature>
<keyword evidence="10" id="KW-0406">Ion transport</keyword>
<dbReference type="GO" id="GO:0005509">
    <property type="term" value="F:calcium ion binding"/>
    <property type="evidence" value="ECO:0007669"/>
    <property type="project" value="InterPro"/>
</dbReference>
<evidence type="ECO:0000256" key="4">
    <source>
        <dbReference type="ARBA" id="ARBA00022568"/>
    </source>
</evidence>
<evidence type="ECO:0000256" key="1">
    <source>
        <dbReference type="ARBA" id="ARBA00004273"/>
    </source>
</evidence>
<keyword evidence="7" id="KW-0999">Mitochondrion inner membrane</keyword>
<dbReference type="InterPro" id="IPR011992">
    <property type="entry name" value="EF-hand-dom_pair"/>
</dbReference>
<dbReference type="Gene3D" id="1.10.238.10">
    <property type="entry name" value="EF-hand"/>
    <property type="match status" value="1"/>
</dbReference>
<evidence type="ECO:0000256" key="9">
    <source>
        <dbReference type="ARBA" id="ARBA00022946"/>
    </source>
</evidence>
<comment type="similarity">
    <text evidence="13">Belongs to the MICU1 family. MICU1 subfamily.</text>
</comment>
<dbReference type="GO" id="GO:1990246">
    <property type="term" value="C:uniplex complex"/>
    <property type="evidence" value="ECO:0007669"/>
    <property type="project" value="TreeGrafter"/>
</dbReference>
<evidence type="ECO:0000256" key="5">
    <source>
        <dbReference type="ARBA" id="ARBA00022723"/>
    </source>
</evidence>
<evidence type="ECO:0000256" key="12">
    <source>
        <dbReference type="ARBA" id="ARBA00023136"/>
    </source>
</evidence>
<dbReference type="InterPro" id="IPR002048">
    <property type="entry name" value="EF_hand_dom"/>
</dbReference>
<evidence type="ECO:0000256" key="8">
    <source>
        <dbReference type="ARBA" id="ARBA00022837"/>
    </source>
</evidence>
<dbReference type="GO" id="GO:0036444">
    <property type="term" value="P:calcium import into the mitochondrion"/>
    <property type="evidence" value="ECO:0007669"/>
    <property type="project" value="TreeGrafter"/>
</dbReference>
<dbReference type="InterPro" id="IPR039800">
    <property type="entry name" value="MICU1/2/3"/>
</dbReference>
<comment type="subcellular location">
    <subcellularLocation>
        <location evidence="1">Mitochondrion inner membrane</location>
    </subcellularLocation>
    <subcellularLocation>
        <location evidence="2">Mitochondrion intermembrane space</location>
    </subcellularLocation>
</comment>
<accession>B4N9N6</accession>
<dbReference type="SUPFAM" id="SSF47473">
    <property type="entry name" value="EF-hand"/>
    <property type="match status" value="1"/>
</dbReference>
<dbReference type="eggNOG" id="KOG2643">
    <property type="taxonomic scope" value="Eukaryota"/>
</dbReference>
<dbReference type="Proteomes" id="UP000007798">
    <property type="component" value="Unassembled WGS sequence"/>
</dbReference>
<evidence type="ECO:0000256" key="10">
    <source>
        <dbReference type="ARBA" id="ARBA00023065"/>
    </source>
</evidence>
<proteinExistence type="inferred from homology"/>
<evidence type="ECO:0000256" key="11">
    <source>
        <dbReference type="ARBA" id="ARBA00023128"/>
    </source>
</evidence>
<dbReference type="KEGG" id="dwi:6648187"/>
<evidence type="ECO:0000259" key="15">
    <source>
        <dbReference type="PROSITE" id="PS50222"/>
    </source>
</evidence>
<dbReference type="PANTHER" id="PTHR12294:SF1">
    <property type="entry name" value="CALCIUM UPTAKE PROTEIN 1, MITOCHONDRIAL"/>
    <property type="match status" value="1"/>
</dbReference>
<dbReference type="PANTHER" id="PTHR12294">
    <property type="entry name" value="EF HAND DOMAIN FAMILY A1,A2-RELATED"/>
    <property type="match status" value="1"/>
</dbReference>
<evidence type="ECO:0000256" key="6">
    <source>
        <dbReference type="ARBA" id="ARBA00022737"/>
    </source>
</evidence>
<keyword evidence="17" id="KW-1185">Reference proteome</keyword>
<dbReference type="CDD" id="cd15900">
    <property type="entry name" value="EFh_MICU"/>
    <property type="match status" value="1"/>
</dbReference>